<evidence type="ECO:0000256" key="3">
    <source>
        <dbReference type="ARBA" id="ARBA00022664"/>
    </source>
</evidence>
<dbReference type="GO" id="GO:0000245">
    <property type="term" value="P:spliceosomal complex assembly"/>
    <property type="evidence" value="ECO:0007669"/>
    <property type="project" value="InterPro"/>
</dbReference>
<dbReference type="GO" id="GO:0005681">
    <property type="term" value="C:spliceosomal complex"/>
    <property type="evidence" value="ECO:0007669"/>
    <property type="project" value="UniProtKB-KW"/>
</dbReference>
<feature type="domain" description="Phosphatase PP2A regulatory subunit A/Splicing factor 3B subunit 1-like HEAT repeat" evidence="9">
    <location>
        <begin position="850"/>
        <end position="921"/>
    </location>
</feature>
<keyword evidence="3" id="KW-0507">mRNA processing</keyword>
<feature type="region of interest" description="Disordered" evidence="8">
    <location>
        <begin position="74"/>
        <end position="137"/>
    </location>
</feature>
<evidence type="ECO:0000256" key="4">
    <source>
        <dbReference type="ARBA" id="ARBA00022728"/>
    </source>
</evidence>
<dbReference type="InterPro" id="IPR016024">
    <property type="entry name" value="ARM-type_fold"/>
</dbReference>
<evidence type="ECO:0000256" key="6">
    <source>
        <dbReference type="ARBA" id="ARBA00023187"/>
    </source>
</evidence>
<organism evidence="10 11">
    <name type="scientific">Sungouiella intermedia</name>
    <dbReference type="NCBI Taxonomy" id="45354"/>
    <lineage>
        <taxon>Eukaryota</taxon>
        <taxon>Fungi</taxon>
        <taxon>Dikarya</taxon>
        <taxon>Ascomycota</taxon>
        <taxon>Saccharomycotina</taxon>
        <taxon>Pichiomycetes</taxon>
        <taxon>Metschnikowiaceae</taxon>
        <taxon>Sungouiella</taxon>
    </lineage>
</organism>
<comment type="subcellular location">
    <subcellularLocation>
        <location evidence="1">Nucleus</location>
    </subcellularLocation>
</comment>
<evidence type="ECO:0000256" key="1">
    <source>
        <dbReference type="ARBA" id="ARBA00004123"/>
    </source>
</evidence>
<proteinExistence type="inferred from homology"/>
<evidence type="ECO:0000259" key="9">
    <source>
        <dbReference type="Pfam" id="PF22646"/>
    </source>
</evidence>
<dbReference type="Pfam" id="PF22646">
    <property type="entry name" value="PPP2R1A-like_HEAT"/>
    <property type="match status" value="1"/>
</dbReference>
<feature type="compositionally biased region" description="Basic and acidic residues" evidence="8">
    <location>
        <begin position="74"/>
        <end position="91"/>
    </location>
</feature>
<evidence type="ECO:0000256" key="5">
    <source>
        <dbReference type="ARBA" id="ARBA00022737"/>
    </source>
</evidence>
<evidence type="ECO:0000256" key="8">
    <source>
        <dbReference type="SAM" id="MobiDB-lite"/>
    </source>
</evidence>
<dbReference type="EMBL" id="LT635764">
    <property type="protein sequence ID" value="SGZ48639.1"/>
    <property type="molecule type" value="Genomic_DNA"/>
</dbReference>
<evidence type="ECO:0000256" key="2">
    <source>
        <dbReference type="ARBA" id="ARBA00005754"/>
    </source>
</evidence>
<keyword evidence="7" id="KW-0539">Nucleus</keyword>
<name>A0A1L0FVL7_9ASCO</name>
<sequence length="1074" mass="121414">MSRRNLTGSYTAPAHLVEVEEEPQNNHIITKNDYNSQRFNRTLDMEVKSYKERMQENILRKEDQRVTQLVEKKKLELAETEPPRKKLRNGEDPYIGNKESTHNESGNNSEQEDKERDNDVLKGNETEKSMLPTTEKEDRNIVANVPVIGGIPLTDDFLDKIFPKGFVKAPVPEGYTQIMSEASQVDLYVMPDSRGMEAHLINDTLPEYEGITMRKEDVKHFSMLVSIKVEALTDADEKKRFQALDLIFRAKNGPPNIRKKAMRSLNSNAKRFGPAPLFGIILPLMLEPALDEADRHILTKLLGRLVYQLDEEIRPYTHKIISAVSPLLIDEDMTLRLESRDVISTTARSAGLANIVSSLRPDLDHSDEYVRNLTARVFAIVAMTLGLTKVLPFVKAVIRSKKSWQARHTGIRIVHHLCIQLGGGNGALILPYLPQMVDVLKPGLSDELIQVRTATANTLAQMADSVHPYGIEAFEPILEPSWAGLKHHRGRALAAFLRCVGSMVPLMDHDSSYVEYSNYYTRELMNVMTREFSSPDDEMRKSLLRVMARLPLSRAIFPNYRRQVISPFILSFWTRRVALDSVQLGRLVVEATGQLALRFNVPFVLEQLTPFAKDANENLRRMAADAIHKIVAANPKSVIEFETKFDAVLVDAVLYALQEQTEPHPVYLLAISTVCKALGLRLEPHVSVILSTVLYRLKNNEPSVRQQSADLVSGVALVLSECAHGDTSVMRKLILFLYELLGEAYPEVLGSIVGALYACIDTLDRNELLMLDNPSVNMLLPTLTPILKNRHEKVQEQCIRLVGLIAKRNAETINAKEWMRVCFDLLDMLKSQRKRIRIAANATFGHIANTIGPQDVLAMLLNNLRVQERQMRVCTAVAIGIVADTCSPFTVLPALMNEYRVPDKNVQNSVLKAMSFMFEYLDGSTTKDYLFAVTPLLEDALTDRDQVHRQTASTVVRHLALNCAGMAHDDYQQVFIHFLNLVLPNIYESSPHVIIRMIECLDALRIVVGPGIFLNYVWAGLFQAARKVRSPYWKIYNAAYVQNCDAIVPYYPRLDTLPHDQGQSYNVDELDVWL</sequence>
<dbReference type="InterPro" id="IPR054573">
    <property type="entry name" value="PP2A/SF3B1-like_HEAT"/>
</dbReference>
<protein>
    <submittedName>
        <fullName evidence="10">CIC11C00000002436</fullName>
    </submittedName>
</protein>
<reference evidence="10 11" key="1">
    <citation type="submission" date="2016-10" db="EMBL/GenBank/DDBJ databases">
        <authorList>
            <person name="de Groot N.N."/>
        </authorList>
    </citation>
    <scope>NUCLEOTIDE SEQUENCE [LARGE SCALE GENOMIC DNA]</scope>
    <source>
        <strain evidence="10 11">PYCC 4715</strain>
    </source>
</reference>
<feature type="compositionally biased region" description="Basic and acidic residues" evidence="8">
    <location>
        <begin position="111"/>
        <end position="137"/>
    </location>
</feature>
<dbReference type="Proteomes" id="UP000182259">
    <property type="component" value="Chromosome I"/>
</dbReference>
<evidence type="ECO:0000313" key="10">
    <source>
        <dbReference type="EMBL" id="SGZ48639.1"/>
    </source>
</evidence>
<gene>
    <name evidence="10" type="ORF">SAMEA4029009_CIC11G00000002436</name>
</gene>
<dbReference type="GO" id="GO:0003729">
    <property type="term" value="F:mRNA binding"/>
    <property type="evidence" value="ECO:0007669"/>
    <property type="project" value="InterPro"/>
</dbReference>
<dbReference type="InterPro" id="IPR038737">
    <property type="entry name" value="SF3b_su1-like"/>
</dbReference>
<dbReference type="PANTHER" id="PTHR12097">
    <property type="entry name" value="SPLICING FACTOR 3B, SUBUNIT 1-RELATED"/>
    <property type="match status" value="1"/>
</dbReference>
<dbReference type="SUPFAM" id="SSF48371">
    <property type="entry name" value="ARM repeat"/>
    <property type="match status" value="2"/>
</dbReference>
<comment type="similarity">
    <text evidence="2">Belongs to the SF3B1 family.</text>
</comment>
<dbReference type="AlphaFoldDB" id="A0A1L0FVL7"/>
<evidence type="ECO:0000313" key="11">
    <source>
        <dbReference type="Proteomes" id="UP000182259"/>
    </source>
</evidence>
<dbReference type="InterPro" id="IPR011989">
    <property type="entry name" value="ARM-like"/>
</dbReference>
<dbReference type="Gene3D" id="1.25.10.10">
    <property type="entry name" value="Leucine-rich Repeat Variant"/>
    <property type="match status" value="3"/>
</dbReference>
<keyword evidence="4" id="KW-0747">Spliceosome</keyword>
<evidence type="ECO:0000256" key="7">
    <source>
        <dbReference type="ARBA" id="ARBA00023242"/>
    </source>
</evidence>
<keyword evidence="5" id="KW-0677">Repeat</keyword>
<accession>A0A1L0FVL7</accession>
<keyword evidence="6" id="KW-0508">mRNA splicing</keyword>